<name>A0A4U0R8S2_9RHOB</name>
<keyword evidence="1" id="KW-0812">Transmembrane</keyword>
<dbReference type="OrthoDB" id="7474981at2"/>
<reference evidence="2 3" key="1">
    <citation type="submission" date="2019-04" db="EMBL/GenBank/DDBJ databases">
        <authorList>
            <person name="Li J."/>
        </authorList>
    </citation>
    <scope>NUCLEOTIDE SEQUENCE [LARGE SCALE GENOMIC DNA]</scope>
    <source>
        <strain evidence="2 3">KCTC 42687</strain>
    </source>
</reference>
<sequence length="116" mass="12464">MPRVVAPCFALLAFGSSFWLLVCLLAGTREPWDAEAYWTIAYPSSGLLAGIIGFRFDSRGWLAGLVLTLSQFPVMLMLAGLGPMSAFGLVLLGALAVPTMIASTAGSWLGRRSRRR</sequence>
<dbReference type="RefSeq" id="WP_136886321.1">
    <property type="nucleotide sequence ID" value="NZ_SUNI01000011.1"/>
</dbReference>
<feature type="transmembrane region" description="Helical" evidence="1">
    <location>
        <begin position="36"/>
        <end position="54"/>
    </location>
</feature>
<keyword evidence="3" id="KW-1185">Reference proteome</keyword>
<keyword evidence="1" id="KW-0472">Membrane</keyword>
<feature type="transmembrane region" description="Helical" evidence="1">
    <location>
        <begin position="87"/>
        <end position="110"/>
    </location>
</feature>
<dbReference type="EMBL" id="SUNI01000011">
    <property type="protein sequence ID" value="TJZ91216.1"/>
    <property type="molecule type" value="Genomic_DNA"/>
</dbReference>
<proteinExistence type="predicted"/>
<dbReference type="AlphaFoldDB" id="A0A4U0R8S2"/>
<dbReference type="Proteomes" id="UP000309747">
    <property type="component" value="Unassembled WGS sequence"/>
</dbReference>
<evidence type="ECO:0000256" key="1">
    <source>
        <dbReference type="SAM" id="Phobius"/>
    </source>
</evidence>
<feature type="transmembrane region" description="Helical" evidence="1">
    <location>
        <begin position="61"/>
        <end position="81"/>
    </location>
</feature>
<evidence type="ECO:0000313" key="2">
    <source>
        <dbReference type="EMBL" id="TJZ91216.1"/>
    </source>
</evidence>
<keyword evidence="1" id="KW-1133">Transmembrane helix</keyword>
<protein>
    <submittedName>
        <fullName evidence="2">Uncharacterized protein</fullName>
    </submittedName>
</protein>
<comment type="caution">
    <text evidence="2">The sequence shown here is derived from an EMBL/GenBank/DDBJ whole genome shotgun (WGS) entry which is preliminary data.</text>
</comment>
<accession>A0A4U0R8S2</accession>
<evidence type="ECO:0000313" key="3">
    <source>
        <dbReference type="Proteomes" id="UP000309747"/>
    </source>
</evidence>
<organism evidence="2 3">
    <name type="scientific">Paracoccus gahaiensis</name>
    <dbReference type="NCBI Taxonomy" id="1706839"/>
    <lineage>
        <taxon>Bacteria</taxon>
        <taxon>Pseudomonadati</taxon>
        <taxon>Pseudomonadota</taxon>
        <taxon>Alphaproteobacteria</taxon>
        <taxon>Rhodobacterales</taxon>
        <taxon>Paracoccaceae</taxon>
        <taxon>Paracoccus</taxon>
    </lineage>
</organism>
<gene>
    <name evidence="2" type="ORF">FA743_11850</name>
</gene>